<name>A0A1G4J3X1_9SACH</name>
<evidence type="ECO:0000313" key="2">
    <source>
        <dbReference type="EMBL" id="SCU84306.1"/>
    </source>
</evidence>
<dbReference type="Proteomes" id="UP000189911">
    <property type="component" value="Chromosome C"/>
</dbReference>
<organism evidence="2 3">
    <name type="scientific">Lachancea nothofagi CBS 11611</name>
    <dbReference type="NCBI Taxonomy" id="1266666"/>
    <lineage>
        <taxon>Eukaryota</taxon>
        <taxon>Fungi</taxon>
        <taxon>Dikarya</taxon>
        <taxon>Ascomycota</taxon>
        <taxon>Saccharomycotina</taxon>
        <taxon>Saccharomycetes</taxon>
        <taxon>Saccharomycetales</taxon>
        <taxon>Saccharomycetaceae</taxon>
        <taxon>Lachancea</taxon>
    </lineage>
</organism>
<keyword evidence="3" id="KW-1185">Reference proteome</keyword>
<evidence type="ECO:0000313" key="3">
    <source>
        <dbReference type="Proteomes" id="UP000189911"/>
    </source>
</evidence>
<feature type="region of interest" description="Disordered" evidence="1">
    <location>
        <begin position="71"/>
        <end position="94"/>
    </location>
</feature>
<feature type="region of interest" description="Disordered" evidence="1">
    <location>
        <begin position="150"/>
        <end position="169"/>
    </location>
</feature>
<evidence type="ECO:0000256" key="1">
    <source>
        <dbReference type="SAM" id="MobiDB-lite"/>
    </source>
</evidence>
<feature type="compositionally biased region" description="Basic residues" evidence="1">
    <location>
        <begin position="79"/>
        <end position="90"/>
    </location>
</feature>
<protein>
    <submittedName>
        <fullName evidence="2">LANO_0C01002g1_1</fullName>
    </submittedName>
</protein>
<proteinExistence type="predicted"/>
<sequence length="169" mass="19034">MGSNAALEKEEGHDIRNCIKRASHVFLIAQHKLRKSKAGKVCKCMLSCGLRYPATAEGTPTLCGGRTSFGVQNPERNLKSKNKKKERKEKKKEEEEAISLCREPALSSACLSRVFLLLFVFFSFVETDPKFWPGIVFPLQSAAMRFCGPRLKKKNPQKKNKKPHSRGNP</sequence>
<dbReference type="AlphaFoldDB" id="A0A1G4J3X1"/>
<reference evidence="3" key="1">
    <citation type="submission" date="2016-03" db="EMBL/GenBank/DDBJ databases">
        <authorList>
            <person name="Devillers Hugo."/>
        </authorList>
    </citation>
    <scope>NUCLEOTIDE SEQUENCE [LARGE SCALE GENOMIC DNA]</scope>
</reference>
<gene>
    <name evidence="2" type="ORF">LANO_0C01002G</name>
</gene>
<dbReference type="EMBL" id="LT598446">
    <property type="protein sequence ID" value="SCU84306.1"/>
    <property type="molecule type" value="Genomic_DNA"/>
</dbReference>
<accession>A0A1G4J3X1</accession>